<keyword evidence="2" id="KW-1185">Reference proteome</keyword>
<dbReference type="AlphaFoldDB" id="A0AAD7BS08"/>
<dbReference type="Proteomes" id="UP001221142">
    <property type="component" value="Unassembled WGS sequence"/>
</dbReference>
<reference evidence="1" key="1">
    <citation type="submission" date="2023-03" db="EMBL/GenBank/DDBJ databases">
        <title>Massive genome expansion in bonnet fungi (Mycena s.s.) driven by repeated elements and novel gene families across ecological guilds.</title>
        <authorList>
            <consortium name="Lawrence Berkeley National Laboratory"/>
            <person name="Harder C.B."/>
            <person name="Miyauchi S."/>
            <person name="Viragh M."/>
            <person name="Kuo A."/>
            <person name="Thoen E."/>
            <person name="Andreopoulos B."/>
            <person name="Lu D."/>
            <person name="Skrede I."/>
            <person name="Drula E."/>
            <person name="Henrissat B."/>
            <person name="Morin E."/>
            <person name="Kohler A."/>
            <person name="Barry K."/>
            <person name="LaButti K."/>
            <person name="Morin E."/>
            <person name="Salamov A."/>
            <person name="Lipzen A."/>
            <person name="Mereny Z."/>
            <person name="Hegedus B."/>
            <person name="Baldrian P."/>
            <person name="Stursova M."/>
            <person name="Weitz H."/>
            <person name="Taylor A."/>
            <person name="Grigoriev I.V."/>
            <person name="Nagy L.G."/>
            <person name="Martin F."/>
            <person name="Kauserud H."/>
        </authorList>
    </citation>
    <scope>NUCLEOTIDE SEQUENCE</scope>
    <source>
        <strain evidence="1">9284</strain>
    </source>
</reference>
<organism evidence="1 2">
    <name type="scientific">Roridomyces roridus</name>
    <dbReference type="NCBI Taxonomy" id="1738132"/>
    <lineage>
        <taxon>Eukaryota</taxon>
        <taxon>Fungi</taxon>
        <taxon>Dikarya</taxon>
        <taxon>Basidiomycota</taxon>
        <taxon>Agaricomycotina</taxon>
        <taxon>Agaricomycetes</taxon>
        <taxon>Agaricomycetidae</taxon>
        <taxon>Agaricales</taxon>
        <taxon>Marasmiineae</taxon>
        <taxon>Mycenaceae</taxon>
        <taxon>Roridomyces</taxon>
    </lineage>
</organism>
<proteinExistence type="predicted"/>
<name>A0AAD7BS08_9AGAR</name>
<evidence type="ECO:0000313" key="1">
    <source>
        <dbReference type="EMBL" id="KAJ7628738.1"/>
    </source>
</evidence>
<gene>
    <name evidence="1" type="ORF">FB45DRAFT_834717</name>
</gene>
<sequence length="132" mass="13944">MVQDYLNGVAPIVTTFGPGNLHHLAYAPQISSMININGVVPTSNQGATNFVLGFSYYYEGFAFYWDGAGEASFRLGNSTETLAVGNSWTNSTGVPANGEIVLGLNVASEAAVAQNRPAPATVLVYQIPEDLD</sequence>
<accession>A0AAD7BS08</accession>
<dbReference type="EMBL" id="JARKIF010000010">
    <property type="protein sequence ID" value="KAJ7628738.1"/>
    <property type="molecule type" value="Genomic_DNA"/>
</dbReference>
<evidence type="ECO:0000313" key="2">
    <source>
        <dbReference type="Proteomes" id="UP001221142"/>
    </source>
</evidence>
<protein>
    <submittedName>
        <fullName evidence="1">Uncharacterized protein</fullName>
    </submittedName>
</protein>
<comment type="caution">
    <text evidence="1">The sequence shown here is derived from an EMBL/GenBank/DDBJ whole genome shotgun (WGS) entry which is preliminary data.</text>
</comment>